<dbReference type="EMBL" id="JASSZA010000002">
    <property type="protein sequence ID" value="KAK2117471.1"/>
    <property type="molecule type" value="Genomic_DNA"/>
</dbReference>
<evidence type="ECO:0000256" key="1">
    <source>
        <dbReference type="SAM" id="MobiDB-lite"/>
    </source>
</evidence>
<feature type="region of interest" description="Disordered" evidence="1">
    <location>
        <begin position="46"/>
        <end position="65"/>
    </location>
</feature>
<feature type="region of interest" description="Disordered" evidence="1">
    <location>
        <begin position="102"/>
        <end position="129"/>
    </location>
</feature>
<accession>A0ABQ9W7V4</accession>
<proteinExistence type="predicted"/>
<comment type="caution">
    <text evidence="2">The sequence shown here is derived from an EMBL/GenBank/DDBJ whole genome shotgun (WGS) entry which is preliminary data.</text>
</comment>
<sequence>MALLVLWYEPALPLAWHPGSFSPRGVLRPAGLTESRACQAQLIHDRNTASHTTVAARTQAPPTPDKVQMTWTREKLIAEKHRNKDASLSGFKDLFSMKPFTENRELPARAGRGPQGRGSGSADAARVPG</sequence>
<organism evidence="2 3">
    <name type="scientific">Saguinus oedipus</name>
    <name type="common">Cotton-top tamarin</name>
    <name type="synonym">Oedipomidas oedipus</name>
    <dbReference type="NCBI Taxonomy" id="9490"/>
    <lineage>
        <taxon>Eukaryota</taxon>
        <taxon>Metazoa</taxon>
        <taxon>Chordata</taxon>
        <taxon>Craniata</taxon>
        <taxon>Vertebrata</taxon>
        <taxon>Euteleostomi</taxon>
        <taxon>Mammalia</taxon>
        <taxon>Eutheria</taxon>
        <taxon>Euarchontoglires</taxon>
        <taxon>Primates</taxon>
        <taxon>Haplorrhini</taxon>
        <taxon>Platyrrhini</taxon>
        <taxon>Cebidae</taxon>
        <taxon>Callitrichinae</taxon>
        <taxon>Saguinus</taxon>
    </lineage>
</organism>
<evidence type="ECO:0000313" key="2">
    <source>
        <dbReference type="EMBL" id="KAK2117471.1"/>
    </source>
</evidence>
<gene>
    <name evidence="2" type="ORF">P7K49_004357</name>
</gene>
<dbReference type="Proteomes" id="UP001266305">
    <property type="component" value="Unassembled WGS sequence"/>
</dbReference>
<protein>
    <submittedName>
        <fullName evidence="2">Uncharacterized protein</fullName>
    </submittedName>
</protein>
<evidence type="ECO:0000313" key="3">
    <source>
        <dbReference type="Proteomes" id="UP001266305"/>
    </source>
</evidence>
<keyword evidence="3" id="KW-1185">Reference proteome</keyword>
<reference evidence="2 3" key="1">
    <citation type="submission" date="2023-05" db="EMBL/GenBank/DDBJ databases">
        <title>B98-5 Cell Line De Novo Hybrid Assembly: An Optical Mapping Approach.</title>
        <authorList>
            <person name="Kananen K."/>
            <person name="Auerbach J.A."/>
            <person name="Kautto E."/>
            <person name="Blachly J.S."/>
        </authorList>
    </citation>
    <scope>NUCLEOTIDE SEQUENCE [LARGE SCALE GENOMIC DNA]</scope>
    <source>
        <strain evidence="2">B95-8</strain>
        <tissue evidence="2">Cell line</tissue>
    </source>
</reference>
<name>A0ABQ9W7V4_SAGOE</name>